<dbReference type="Proteomes" id="UP000659654">
    <property type="component" value="Unassembled WGS sequence"/>
</dbReference>
<name>A0A7I8XDA8_BURXY</name>
<feature type="transmembrane region" description="Helical" evidence="1">
    <location>
        <begin position="128"/>
        <end position="147"/>
    </location>
</feature>
<dbReference type="OrthoDB" id="5836433at2759"/>
<accession>A0A7I8XDA8</accession>
<feature type="transmembrane region" description="Helical" evidence="1">
    <location>
        <begin position="43"/>
        <end position="61"/>
    </location>
</feature>
<keyword evidence="1" id="KW-0812">Transmembrane</keyword>
<gene>
    <name evidence="2" type="ORF">BXYJ_LOCUS8336</name>
</gene>
<dbReference type="EMBL" id="CAJFCV020000004">
    <property type="protein sequence ID" value="CAG9114028.1"/>
    <property type="molecule type" value="Genomic_DNA"/>
</dbReference>
<proteinExistence type="predicted"/>
<feature type="transmembrane region" description="Helical" evidence="1">
    <location>
        <begin position="92"/>
        <end position="116"/>
    </location>
</feature>
<sequence>MNLKEVQTHSEHFAIIISTIFNFLLLVLTITEKNRTVASYRNLILLNITTETLFTLFIAVSQPTLQFLDGNYIAISSGPFRHLSYKFHCYMIGAYILGLGMSFITLPVDFVYRYLIVCRRTQVKVSHLLGFTFMAYVYSIWDAYWITLSFLETPNASEQYGHLLMDPMWFEDGKQMTFVASSFDSTPLRMFIFSATTVITLVYISVFMFSKHVFRELGQRKHLMSKKTIEMQQGMNRMLIAQSESRSGCVVFPQNEYAPSHSNIINWVMEVGTIKTYPLYRKVCPDVKDYLDLRSAELEEELHL</sequence>
<feature type="transmembrane region" description="Helical" evidence="1">
    <location>
        <begin position="191"/>
        <end position="214"/>
    </location>
</feature>
<dbReference type="InterPro" id="IPR019428">
    <property type="entry name" value="7TM_GPCR_serpentine_rcpt_Str"/>
</dbReference>
<dbReference type="Proteomes" id="UP000582659">
    <property type="component" value="Unassembled WGS sequence"/>
</dbReference>
<keyword evidence="1" id="KW-0472">Membrane</keyword>
<comment type="caution">
    <text evidence="2">The sequence shown here is derived from an EMBL/GenBank/DDBJ whole genome shotgun (WGS) entry which is preliminary data.</text>
</comment>
<dbReference type="SUPFAM" id="SSF81321">
    <property type="entry name" value="Family A G protein-coupled receptor-like"/>
    <property type="match status" value="1"/>
</dbReference>
<dbReference type="PANTHER" id="PTHR22943">
    <property type="entry name" value="7-TRANSMEMBRANE DOMAIN RECEPTOR C.ELEGANS"/>
    <property type="match status" value="1"/>
</dbReference>
<protein>
    <submittedName>
        <fullName evidence="2">(pine wood nematode) hypothetical protein</fullName>
    </submittedName>
</protein>
<reference evidence="2" key="1">
    <citation type="submission" date="2020-09" db="EMBL/GenBank/DDBJ databases">
        <authorList>
            <person name="Kikuchi T."/>
        </authorList>
    </citation>
    <scope>NUCLEOTIDE SEQUENCE</scope>
    <source>
        <strain evidence="2">Ka4C1</strain>
    </source>
</reference>
<evidence type="ECO:0000313" key="2">
    <source>
        <dbReference type="EMBL" id="CAD5225022.1"/>
    </source>
</evidence>
<dbReference type="EMBL" id="CAJFDI010000004">
    <property type="protein sequence ID" value="CAD5225022.1"/>
    <property type="molecule type" value="Genomic_DNA"/>
</dbReference>
<dbReference type="Pfam" id="PF10326">
    <property type="entry name" value="7TM_GPCR_Str"/>
    <property type="match status" value="1"/>
</dbReference>
<dbReference type="PANTHER" id="PTHR22943:SF248">
    <property type="entry name" value="SEVEN TM RECEPTOR"/>
    <property type="match status" value="1"/>
</dbReference>
<feature type="transmembrane region" description="Helical" evidence="1">
    <location>
        <begin position="12"/>
        <end position="31"/>
    </location>
</feature>
<keyword evidence="3" id="KW-1185">Reference proteome</keyword>
<dbReference type="AlphaFoldDB" id="A0A7I8XDA8"/>
<organism evidence="2 3">
    <name type="scientific">Bursaphelenchus xylophilus</name>
    <name type="common">Pinewood nematode worm</name>
    <name type="synonym">Aphelenchoides xylophilus</name>
    <dbReference type="NCBI Taxonomy" id="6326"/>
    <lineage>
        <taxon>Eukaryota</taxon>
        <taxon>Metazoa</taxon>
        <taxon>Ecdysozoa</taxon>
        <taxon>Nematoda</taxon>
        <taxon>Chromadorea</taxon>
        <taxon>Rhabditida</taxon>
        <taxon>Tylenchina</taxon>
        <taxon>Tylenchomorpha</taxon>
        <taxon>Aphelenchoidea</taxon>
        <taxon>Aphelenchoididae</taxon>
        <taxon>Bursaphelenchus</taxon>
    </lineage>
</organism>
<keyword evidence="1" id="KW-1133">Transmembrane helix</keyword>
<evidence type="ECO:0000313" key="3">
    <source>
        <dbReference type="Proteomes" id="UP000659654"/>
    </source>
</evidence>
<evidence type="ECO:0000256" key="1">
    <source>
        <dbReference type="SAM" id="Phobius"/>
    </source>
</evidence>